<dbReference type="PROSITE" id="PS50859">
    <property type="entry name" value="LONGIN"/>
    <property type="match status" value="1"/>
</dbReference>
<evidence type="ECO:0000256" key="4">
    <source>
        <dbReference type="ARBA" id="ARBA00022692"/>
    </source>
</evidence>
<evidence type="ECO:0000259" key="17">
    <source>
        <dbReference type="PROSITE" id="PS50859"/>
    </source>
</evidence>
<dbReference type="GO" id="GO:0015031">
    <property type="term" value="P:protein transport"/>
    <property type="evidence" value="ECO:0007669"/>
    <property type="project" value="UniProtKB-KW"/>
</dbReference>
<dbReference type="Proteomes" id="UP000694867">
    <property type="component" value="Unplaced"/>
</dbReference>
<evidence type="ECO:0000256" key="1">
    <source>
        <dbReference type="ARBA" id="ARBA00004163"/>
    </source>
</evidence>
<evidence type="ECO:0000259" key="18">
    <source>
        <dbReference type="PROSITE" id="PS50892"/>
    </source>
</evidence>
<dbReference type="GO" id="GO:0006887">
    <property type="term" value="P:exocytosis"/>
    <property type="evidence" value="ECO:0007669"/>
    <property type="project" value="TreeGrafter"/>
</dbReference>
<evidence type="ECO:0000256" key="15">
    <source>
        <dbReference type="PROSITE-ProRule" id="PRU00290"/>
    </source>
</evidence>
<dbReference type="InterPro" id="IPR042855">
    <property type="entry name" value="V_SNARE_CC"/>
</dbReference>
<evidence type="ECO:0000256" key="14">
    <source>
        <dbReference type="ARBA" id="ARBA00042194"/>
    </source>
</evidence>
<dbReference type="Gene3D" id="1.20.5.110">
    <property type="match status" value="1"/>
</dbReference>
<keyword evidence="19" id="KW-1185">Reference proteome</keyword>
<evidence type="ECO:0000256" key="11">
    <source>
        <dbReference type="ARBA" id="ARBA00037863"/>
    </source>
</evidence>
<organism evidence="19 20">
    <name type="scientific">Galendromus occidentalis</name>
    <name type="common">western predatory mite</name>
    <dbReference type="NCBI Taxonomy" id="34638"/>
    <lineage>
        <taxon>Eukaryota</taxon>
        <taxon>Metazoa</taxon>
        <taxon>Ecdysozoa</taxon>
        <taxon>Arthropoda</taxon>
        <taxon>Chelicerata</taxon>
        <taxon>Arachnida</taxon>
        <taxon>Acari</taxon>
        <taxon>Parasitiformes</taxon>
        <taxon>Mesostigmata</taxon>
        <taxon>Gamasina</taxon>
        <taxon>Phytoseioidea</taxon>
        <taxon>Phytoseiidae</taxon>
        <taxon>Typhlodrominae</taxon>
        <taxon>Galendromus</taxon>
    </lineage>
</organism>
<dbReference type="GO" id="GO:0005789">
    <property type="term" value="C:endoplasmic reticulum membrane"/>
    <property type="evidence" value="ECO:0007669"/>
    <property type="project" value="UniProtKB-SubCell"/>
</dbReference>
<evidence type="ECO:0000256" key="8">
    <source>
        <dbReference type="ARBA" id="ARBA00037801"/>
    </source>
</evidence>
<evidence type="ECO:0000256" key="6">
    <source>
        <dbReference type="ARBA" id="ARBA00022989"/>
    </source>
</evidence>
<dbReference type="PANTHER" id="PTHR21136:SF168">
    <property type="entry name" value="VESICLE-ASSOCIATED MEMBRANE PROTEIN 9"/>
    <property type="match status" value="1"/>
</dbReference>
<feature type="transmembrane region" description="Helical" evidence="16">
    <location>
        <begin position="194"/>
        <end position="214"/>
    </location>
</feature>
<evidence type="ECO:0000256" key="12">
    <source>
        <dbReference type="ARBA" id="ARBA00037875"/>
    </source>
</evidence>
<dbReference type="PROSITE" id="PS50892">
    <property type="entry name" value="V_SNARE"/>
    <property type="match status" value="1"/>
</dbReference>
<name>A0AAJ6QMD9_9ACAR</name>
<dbReference type="KEGG" id="goe:100907967"/>
<gene>
    <name evidence="20" type="primary">LOC100907967</name>
</gene>
<protein>
    <recommendedName>
        <fullName evidence="13">Vesicle-associated membrane protein 7</fullName>
    </recommendedName>
    <alternativeName>
        <fullName evidence="14">Synaptobrevin-like protein 1</fullName>
    </alternativeName>
</protein>
<keyword evidence="3" id="KW-0813">Transport</keyword>
<dbReference type="GO" id="GO:0031902">
    <property type="term" value="C:late endosome membrane"/>
    <property type="evidence" value="ECO:0007669"/>
    <property type="project" value="UniProtKB-SubCell"/>
</dbReference>
<evidence type="ECO:0000256" key="2">
    <source>
        <dbReference type="ARBA" id="ARBA00008025"/>
    </source>
</evidence>
<reference evidence="20" key="1">
    <citation type="submission" date="2025-08" db="UniProtKB">
        <authorList>
            <consortium name="RefSeq"/>
        </authorList>
    </citation>
    <scope>IDENTIFICATION</scope>
</reference>
<dbReference type="Pfam" id="PF13774">
    <property type="entry name" value="Longin"/>
    <property type="match status" value="1"/>
</dbReference>
<dbReference type="GO" id="GO:0030658">
    <property type="term" value="C:transport vesicle membrane"/>
    <property type="evidence" value="ECO:0007669"/>
    <property type="project" value="UniProtKB-SubCell"/>
</dbReference>
<evidence type="ECO:0000313" key="20">
    <source>
        <dbReference type="RefSeq" id="XP_003737473.1"/>
    </source>
</evidence>
<dbReference type="InterPro" id="IPR001388">
    <property type="entry name" value="Synaptobrevin-like"/>
</dbReference>
<evidence type="ECO:0000256" key="16">
    <source>
        <dbReference type="SAM" id="Phobius"/>
    </source>
</evidence>
<evidence type="ECO:0000256" key="9">
    <source>
        <dbReference type="ARBA" id="ARBA00037803"/>
    </source>
</evidence>
<keyword evidence="6 16" id="KW-1133">Transmembrane helix</keyword>
<dbReference type="GO" id="GO:0005765">
    <property type="term" value="C:lysosomal membrane"/>
    <property type="evidence" value="ECO:0007669"/>
    <property type="project" value="UniProtKB-SubCell"/>
</dbReference>
<sequence length="217" mass="24429">MSQLQYGAVCRGYTVLVSHQDPRLTENAERYLTDFLCTFSTEVDTKTSFSAGGFKFHIQVQAGMVFCCGATPEAGVRLPFLFLAELSKRFTLTSLPSRAYNAEEHEFDREFQAILKDTLDSFNSGKSGDQVEQLKSQVNDVKGIMQENIKKALDRGARMDDLVDQTENLESQSVTFRAQSGRVRRKMWLQNLKMWIIIGVVVSVVVLLIILKIAGVF</sequence>
<evidence type="ECO:0000256" key="7">
    <source>
        <dbReference type="ARBA" id="ARBA00023136"/>
    </source>
</evidence>
<dbReference type="GO" id="GO:0030670">
    <property type="term" value="C:phagocytic vesicle membrane"/>
    <property type="evidence" value="ECO:0007669"/>
    <property type="project" value="UniProtKB-SubCell"/>
</dbReference>
<proteinExistence type="inferred from homology"/>
<keyword evidence="5" id="KW-0653">Protein transport</keyword>
<dbReference type="PANTHER" id="PTHR21136">
    <property type="entry name" value="SNARE PROTEINS"/>
    <property type="match status" value="1"/>
</dbReference>
<dbReference type="PRINTS" id="PR00219">
    <property type="entry name" value="SYNAPTOBREVN"/>
</dbReference>
<evidence type="ECO:0000256" key="5">
    <source>
        <dbReference type="ARBA" id="ARBA00022927"/>
    </source>
</evidence>
<keyword evidence="4 16" id="KW-0812">Transmembrane</keyword>
<evidence type="ECO:0000256" key="10">
    <source>
        <dbReference type="ARBA" id="ARBA00037845"/>
    </source>
</evidence>
<dbReference type="CDD" id="cd15843">
    <property type="entry name" value="R-SNARE"/>
    <property type="match status" value="1"/>
</dbReference>
<keyword evidence="7 16" id="KW-0472">Membrane</keyword>
<dbReference type="InterPro" id="IPR010908">
    <property type="entry name" value="Longin_dom"/>
</dbReference>
<dbReference type="GO" id="GO:0000149">
    <property type="term" value="F:SNARE binding"/>
    <property type="evidence" value="ECO:0007669"/>
    <property type="project" value="TreeGrafter"/>
</dbReference>
<dbReference type="SUPFAM" id="SSF58038">
    <property type="entry name" value="SNARE fusion complex"/>
    <property type="match status" value="1"/>
</dbReference>
<evidence type="ECO:0000256" key="13">
    <source>
        <dbReference type="ARBA" id="ARBA00039269"/>
    </source>
</evidence>
<dbReference type="CDD" id="cd14824">
    <property type="entry name" value="Longin"/>
    <property type="match status" value="1"/>
</dbReference>
<dbReference type="Pfam" id="PF00957">
    <property type="entry name" value="Synaptobrevin"/>
    <property type="match status" value="1"/>
</dbReference>
<dbReference type="InterPro" id="IPR051097">
    <property type="entry name" value="Synaptobrevin-like_transport"/>
</dbReference>
<dbReference type="SMART" id="SM01270">
    <property type="entry name" value="Longin"/>
    <property type="match status" value="1"/>
</dbReference>
<dbReference type="SUPFAM" id="SSF64356">
    <property type="entry name" value="SNARE-like"/>
    <property type="match status" value="1"/>
</dbReference>
<evidence type="ECO:0000256" key="3">
    <source>
        <dbReference type="ARBA" id="ARBA00022448"/>
    </source>
</evidence>
<dbReference type="FunFam" id="1.20.5.110:FF:000004">
    <property type="entry name" value="Vesicle-associated membrane protein 7"/>
    <property type="match status" value="1"/>
</dbReference>
<keyword evidence="15" id="KW-0175">Coiled coil</keyword>
<dbReference type="RefSeq" id="XP_003737473.1">
    <property type="nucleotide sequence ID" value="XM_003737425.1"/>
</dbReference>
<dbReference type="GeneID" id="100907967"/>
<feature type="domain" description="V-SNARE coiled-coil homology" evidence="18">
    <location>
        <begin position="130"/>
        <end position="190"/>
    </location>
</feature>
<evidence type="ECO:0000313" key="19">
    <source>
        <dbReference type="Proteomes" id="UP000694867"/>
    </source>
</evidence>
<dbReference type="GO" id="GO:0031201">
    <property type="term" value="C:SNARE complex"/>
    <property type="evidence" value="ECO:0007669"/>
    <property type="project" value="TreeGrafter"/>
</dbReference>
<comment type="subcellular location">
    <subcellularLocation>
        <location evidence="12">Cytoplasmic vesicle</location>
        <location evidence="12">Phagosome membrane</location>
        <topology evidence="12">Single-pass type IV membrane protein</topology>
    </subcellularLocation>
    <subcellularLocation>
        <location evidence="9">Cytoplasmic vesicle</location>
        <location evidence="9">Secretory vesicle membrane</location>
        <topology evidence="9">Single-pass type IV membrane protein</topology>
    </subcellularLocation>
    <subcellularLocation>
        <location evidence="1">Endoplasmic reticulum membrane</location>
        <topology evidence="1">Single-pass type IV membrane protein</topology>
    </subcellularLocation>
    <subcellularLocation>
        <location evidence="8">Golgi apparatus</location>
        <location evidence="8">trans-Golgi network membrane</location>
        <topology evidence="8">Single-pass type IV membrane protein</topology>
    </subcellularLocation>
    <subcellularLocation>
        <location evidence="10">Late endosome membrane</location>
        <topology evidence="10">Single-pass type IV membrane protein</topology>
    </subcellularLocation>
    <subcellularLocation>
        <location evidence="11">Lysosome membrane</location>
        <topology evidence="11">Single-pass type IV membrane protein</topology>
    </subcellularLocation>
</comment>
<comment type="similarity">
    <text evidence="2">Belongs to the synaptobrevin family.</text>
</comment>
<accession>A0AAJ6QMD9</accession>
<dbReference type="Gene3D" id="3.30.450.50">
    <property type="entry name" value="Longin domain"/>
    <property type="match status" value="1"/>
</dbReference>
<dbReference type="AlphaFoldDB" id="A0AAJ6QMD9"/>
<feature type="domain" description="Longin" evidence="17">
    <location>
        <begin position="8"/>
        <end position="115"/>
    </location>
</feature>
<dbReference type="InterPro" id="IPR011012">
    <property type="entry name" value="Longin-like_dom_sf"/>
</dbReference>
<dbReference type="GO" id="GO:0005484">
    <property type="term" value="F:SNAP receptor activity"/>
    <property type="evidence" value="ECO:0007669"/>
    <property type="project" value="TreeGrafter"/>
</dbReference>
<dbReference type="GO" id="GO:0006906">
    <property type="term" value="P:vesicle fusion"/>
    <property type="evidence" value="ECO:0007669"/>
    <property type="project" value="TreeGrafter"/>
</dbReference>
<dbReference type="GO" id="GO:0005794">
    <property type="term" value="C:Golgi apparatus"/>
    <property type="evidence" value="ECO:0007669"/>
    <property type="project" value="UniProtKB-SubCell"/>
</dbReference>